<accession>X6NV27</accession>
<evidence type="ECO:0000256" key="1">
    <source>
        <dbReference type="ARBA" id="ARBA00022723"/>
    </source>
</evidence>
<dbReference type="InterPro" id="IPR013083">
    <property type="entry name" value="Znf_RING/FYVE/PHD"/>
</dbReference>
<dbReference type="PROSITE" id="PS50089">
    <property type="entry name" value="ZF_RING_2"/>
    <property type="match status" value="1"/>
</dbReference>
<keyword evidence="1" id="KW-0479">Metal-binding</keyword>
<evidence type="ECO:0000256" key="7">
    <source>
        <dbReference type="SAM" id="Phobius"/>
    </source>
</evidence>
<dbReference type="PANTHER" id="PTHR46858">
    <property type="entry name" value="OS05G0521000 PROTEIN"/>
    <property type="match status" value="1"/>
</dbReference>
<dbReference type="SUPFAM" id="SSF57850">
    <property type="entry name" value="RING/U-box"/>
    <property type="match status" value="1"/>
</dbReference>
<dbReference type="InterPro" id="IPR001841">
    <property type="entry name" value="Znf_RING"/>
</dbReference>
<keyword evidence="7" id="KW-0472">Membrane</keyword>
<evidence type="ECO:0000256" key="4">
    <source>
        <dbReference type="PROSITE-ProRule" id="PRU00175"/>
    </source>
</evidence>
<dbReference type="OrthoDB" id="1711136at2759"/>
<evidence type="ECO:0000256" key="6">
    <source>
        <dbReference type="SAM" id="MobiDB-lite"/>
    </source>
</evidence>
<keyword evidence="10" id="KW-1185">Reference proteome</keyword>
<feature type="transmembrane region" description="Helical" evidence="7">
    <location>
        <begin position="109"/>
        <end position="130"/>
    </location>
</feature>
<dbReference type="GO" id="GO:0016567">
    <property type="term" value="P:protein ubiquitination"/>
    <property type="evidence" value="ECO:0007669"/>
    <property type="project" value="TreeGrafter"/>
</dbReference>
<dbReference type="Proteomes" id="UP000023152">
    <property type="component" value="Unassembled WGS sequence"/>
</dbReference>
<evidence type="ECO:0000313" key="10">
    <source>
        <dbReference type="Proteomes" id="UP000023152"/>
    </source>
</evidence>
<dbReference type="Pfam" id="PF13920">
    <property type="entry name" value="zf-C3HC4_3"/>
    <property type="match status" value="1"/>
</dbReference>
<comment type="caution">
    <text evidence="9">The sequence shown here is derived from an EMBL/GenBank/DDBJ whole genome shotgun (WGS) entry which is preliminary data.</text>
</comment>
<dbReference type="PANTHER" id="PTHR46858:SF5">
    <property type="entry name" value="E3 UBIQUITIN-PROTEIN LIGASE APD1-RELATED"/>
    <property type="match status" value="1"/>
</dbReference>
<dbReference type="GO" id="GO:0061630">
    <property type="term" value="F:ubiquitin protein ligase activity"/>
    <property type="evidence" value="ECO:0007669"/>
    <property type="project" value="TreeGrafter"/>
</dbReference>
<dbReference type="Gene3D" id="3.30.40.10">
    <property type="entry name" value="Zinc/RING finger domain, C3HC4 (zinc finger)"/>
    <property type="match status" value="1"/>
</dbReference>
<evidence type="ECO:0000256" key="2">
    <source>
        <dbReference type="ARBA" id="ARBA00022771"/>
    </source>
</evidence>
<feature type="region of interest" description="Disordered" evidence="6">
    <location>
        <begin position="164"/>
        <end position="194"/>
    </location>
</feature>
<dbReference type="EMBL" id="ASPP01005646">
    <property type="protein sequence ID" value="ETO30165.1"/>
    <property type="molecule type" value="Genomic_DNA"/>
</dbReference>
<protein>
    <recommendedName>
        <fullName evidence="8">RING-type domain-containing protein</fullName>
    </recommendedName>
</protein>
<keyword evidence="5" id="KW-0175">Coiled coil</keyword>
<keyword evidence="7" id="KW-0812">Transmembrane</keyword>
<keyword evidence="7" id="KW-1133">Transmembrane helix</keyword>
<feature type="coiled-coil region" evidence="5">
    <location>
        <begin position="211"/>
        <end position="238"/>
    </location>
</feature>
<evidence type="ECO:0000259" key="8">
    <source>
        <dbReference type="PROSITE" id="PS50089"/>
    </source>
</evidence>
<gene>
    <name evidence="9" type="ORF">RFI_06958</name>
</gene>
<reference evidence="9 10" key="1">
    <citation type="journal article" date="2013" name="Curr. Biol.">
        <title>The Genome of the Foraminiferan Reticulomyxa filosa.</title>
        <authorList>
            <person name="Glockner G."/>
            <person name="Hulsmann N."/>
            <person name="Schleicher M."/>
            <person name="Noegel A.A."/>
            <person name="Eichinger L."/>
            <person name="Gallinger C."/>
            <person name="Pawlowski J."/>
            <person name="Sierra R."/>
            <person name="Euteneuer U."/>
            <person name="Pillet L."/>
            <person name="Moustafa A."/>
            <person name="Platzer M."/>
            <person name="Groth M."/>
            <person name="Szafranski K."/>
            <person name="Schliwa M."/>
        </authorList>
    </citation>
    <scope>NUCLEOTIDE SEQUENCE [LARGE SCALE GENOMIC DNA]</scope>
</reference>
<feature type="transmembrane region" description="Helical" evidence="7">
    <location>
        <begin position="71"/>
        <end position="89"/>
    </location>
</feature>
<keyword evidence="2 4" id="KW-0863">Zinc-finger</keyword>
<dbReference type="AlphaFoldDB" id="X6NV27"/>
<sequence length="358" mass="41191">MRCLLIAWKLYQTIPETCRNEYVVQYTQQELTDHAVDINPLLNKCIEHKLNCDICFHVYQMITNSKDLQSLHLVEFAIGLHLLACLNMYQLQTHAEIDVSSIPSQLPSSFGTGFVFTWVLIIITFVVTALHSRDNSNVLSFWPTIRVKTGLILQHLQNDAKAEDIQERNDAEMEDNSKGEVDKKPVENEEKETKVEPLLNTSDVPQNTNKNTVHQNMLQQLKDECAKYEIEIQKLHDVSHSAGKHMSSAKLYFENIKTIKALLQKHEENESVENVADTESLLKKEKEIIHMRNEVHGFIETQRSTERLLCVCCYTNSKEIVFHPCAHCVCCEKCATKIDDKCPVCRVAIEHVTLIRWT</sequence>
<organism evidence="9 10">
    <name type="scientific">Reticulomyxa filosa</name>
    <dbReference type="NCBI Taxonomy" id="46433"/>
    <lineage>
        <taxon>Eukaryota</taxon>
        <taxon>Sar</taxon>
        <taxon>Rhizaria</taxon>
        <taxon>Retaria</taxon>
        <taxon>Foraminifera</taxon>
        <taxon>Monothalamids</taxon>
        <taxon>Reticulomyxidae</taxon>
        <taxon>Reticulomyxa</taxon>
    </lineage>
</organism>
<keyword evidence="3" id="KW-0862">Zinc</keyword>
<feature type="domain" description="RING-type" evidence="8">
    <location>
        <begin position="310"/>
        <end position="346"/>
    </location>
</feature>
<name>X6NV27_RETFI</name>
<evidence type="ECO:0000256" key="3">
    <source>
        <dbReference type="ARBA" id="ARBA00022833"/>
    </source>
</evidence>
<proteinExistence type="predicted"/>
<dbReference type="GO" id="GO:0008270">
    <property type="term" value="F:zinc ion binding"/>
    <property type="evidence" value="ECO:0007669"/>
    <property type="project" value="UniProtKB-KW"/>
</dbReference>
<evidence type="ECO:0000256" key="5">
    <source>
        <dbReference type="SAM" id="Coils"/>
    </source>
</evidence>
<evidence type="ECO:0000313" key="9">
    <source>
        <dbReference type="EMBL" id="ETO30165.1"/>
    </source>
</evidence>